<dbReference type="Proteomes" id="UP000483379">
    <property type="component" value="Unassembled WGS sequence"/>
</dbReference>
<dbReference type="EMBL" id="JAAIJQ010000068">
    <property type="protein sequence ID" value="NEV63968.1"/>
    <property type="molecule type" value="Genomic_DNA"/>
</dbReference>
<reference evidence="2 3" key="1">
    <citation type="submission" date="2020-02" db="EMBL/GenBank/DDBJ databases">
        <title>Genome sequences of Thiorhodococcus mannitoliphagus and Thiorhodococcus minor, purple sulfur photosynthetic bacteria in the gammaproteobacterial family, Chromatiaceae.</title>
        <authorList>
            <person name="Aviles F.A."/>
            <person name="Meyer T.E."/>
            <person name="Kyndt J.A."/>
        </authorList>
    </citation>
    <scope>NUCLEOTIDE SEQUENCE [LARGE SCALE GENOMIC DNA]</scope>
    <source>
        <strain evidence="2 3">DSM 11518</strain>
    </source>
</reference>
<feature type="domain" description="Transposase IS116/IS110/IS902 C-terminal" evidence="1">
    <location>
        <begin position="260"/>
        <end position="338"/>
    </location>
</feature>
<dbReference type="GO" id="GO:0004803">
    <property type="term" value="F:transposase activity"/>
    <property type="evidence" value="ECO:0007669"/>
    <property type="project" value="InterPro"/>
</dbReference>
<dbReference type="Pfam" id="PF02371">
    <property type="entry name" value="Transposase_20"/>
    <property type="match status" value="1"/>
</dbReference>
<evidence type="ECO:0000259" key="1">
    <source>
        <dbReference type="Pfam" id="PF02371"/>
    </source>
</evidence>
<comment type="caution">
    <text evidence="2">The sequence shown here is derived from an EMBL/GenBank/DDBJ whole genome shotgun (WGS) entry which is preliminary data.</text>
</comment>
<sequence length="388" mass="44394">MRPETQVTLPRDDTTTEARLYMAIEMAEKSWKLVFSDGVVKPNGQLRLSQTSVPGNDYLAVGEALKRAKARFDLPEAVVVISCYEAGQDGFWPHRRLAELGVENRVIDSASIEVNRRHRRAKTDRLDGRKLAEMLVRAERGERGVWRVVNVPSVEAEDARRPHRELERIRNEEKQHRTRLRSLLKLHGVRPAVIPGGRGWEGYLSELERILPPAAFAEIRRESARLALVKSQRRALEGEQRERLAAAEQDDTLLQQILILSLLKGVGRTSAWLLVMEFFGWREFKNRRQVSGCAGLDPTPYDSGESRREQGISKAGNKRIRWLMVELAWNWLRYQPESALSQWFAQRFGGGSARQRRVGIVALARRLLVAFWRYLEHGIVPEGAQLKA</sequence>
<proteinExistence type="predicted"/>
<keyword evidence="3" id="KW-1185">Reference proteome</keyword>
<protein>
    <submittedName>
        <fullName evidence="2">IS110 family transposase</fullName>
    </submittedName>
</protein>
<dbReference type="PANTHER" id="PTHR33055:SF3">
    <property type="entry name" value="PUTATIVE TRANSPOSASE FOR IS117-RELATED"/>
    <property type="match status" value="1"/>
</dbReference>
<dbReference type="RefSeq" id="WP_164454430.1">
    <property type="nucleotide sequence ID" value="NZ_JAAIJQ010000068.1"/>
</dbReference>
<evidence type="ECO:0000313" key="3">
    <source>
        <dbReference type="Proteomes" id="UP000483379"/>
    </source>
</evidence>
<dbReference type="GO" id="GO:0003677">
    <property type="term" value="F:DNA binding"/>
    <property type="evidence" value="ECO:0007669"/>
    <property type="project" value="InterPro"/>
</dbReference>
<organism evidence="2 3">
    <name type="scientific">Thiorhodococcus minor</name>
    <dbReference type="NCBI Taxonomy" id="57489"/>
    <lineage>
        <taxon>Bacteria</taxon>
        <taxon>Pseudomonadati</taxon>
        <taxon>Pseudomonadota</taxon>
        <taxon>Gammaproteobacteria</taxon>
        <taxon>Chromatiales</taxon>
        <taxon>Chromatiaceae</taxon>
        <taxon>Thiorhodococcus</taxon>
    </lineage>
</organism>
<dbReference type="InterPro" id="IPR003346">
    <property type="entry name" value="Transposase_20"/>
</dbReference>
<name>A0A6M0K2I0_9GAMM</name>
<dbReference type="PANTHER" id="PTHR33055">
    <property type="entry name" value="TRANSPOSASE FOR INSERTION SEQUENCE ELEMENT IS1111A"/>
    <property type="match status" value="1"/>
</dbReference>
<accession>A0A6M0K2I0</accession>
<evidence type="ECO:0000313" key="2">
    <source>
        <dbReference type="EMBL" id="NEV63968.1"/>
    </source>
</evidence>
<dbReference type="InterPro" id="IPR047650">
    <property type="entry name" value="Transpos_IS110"/>
</dbReference>
<dbReference type="AlphaFoldDB" id="A0A6M0K2I0"/>
<gene>
    <name evidence="2" type="ORF">G3446_19095</name>
</gene>
<dbReference type="NCBIfam" id="NF033542">
    <property type="entry name" value="transpos_IS110"/>
    <property type="match status" value="1"/>
</dbReference>
<dbReference type="GO" id="GO:0006313">
    <property type="term" value="P:DNA transposition"/>
    <property type="evidence" value="ECO:0007669"/>
    <property type="project" value="InterPro"/>
</dbReference>